<dbReference type="InterPro" id="IPR000515">
    <property type="entry name" value="MetI-like"/>
</dbReference>
<feature type="transmembrane region" description="Helical" evidence="7">
    <location>
        <begin position="245"/>
        <end position="267"/>
    </location>
</feature>
<feature type="transmembrane region" description="Helical" evidence="7">
    <location>
        <begin position="296"/>
        <end position="317"/>
    </location>
</feature>
<evidence type="ECO:0000256" key="5">
    <source>
        <dbReference type="ARBA" id="ARBA00022989"/>
    </source>
</evidence>
<evidence type="ECO:0000256" key="3">
    <source>
        <dbReference type="ARBA" id="ARBA00022475"/>
    </source>
</evidence>
<dbReference type="Pfam" id="PF00528">
    <property type="entry name" value="BPD_transp_1"/>
    <property type="match status" value="1"/>
</dbReference>
<dbReference type="SUPFAM" id="SSF161098">
    <property type="entry name" value="MetI-like"/>
    <property type="match status" value="1"/>
</dbReference>
<keyword evidence="10" id="KW-1185">Reference proteome</keyword>
<dbReference type="PANTHER" id="PTHR43005:SF1">
    <property type="entry name" value="SPERMIDINE_PUTRESCINE TRANSPORT SYSTEM PERMEASE PROTEIN"/>
    <property type="match status" value="1"/>
</dbReference>
<keyword evidence="9" id="KW-0614">Plasmid</keyword>
<organism evidence="9 10">
    <name type="scientific">Halorarum halophilum</name>
    <dbReference type="NCBI Taxonomy" id="2743090"/>
    <lineage>
        <taxon>Archaea</taxon>
        <taxon>Methanobacteriati</taxon>
        <taxon>Methanobacteriota</taxon>
        <taxon>Stenosarchaea group</taxon>
        <taxon>Halobacteria</taxon>
        <taxon>Halobacteriales</taxon>
        <taxon>Haloferacaceae</taxon>
        <taxon>Halorarum</taxon>
    </lineage>
</organism>
<evidence type="ECO:0000256" key="6">
    <source>
        <dbReference type="ARBA" id="ARBA00023136"/>
    </source>
</evidence>
<dbReference type="EMBL" id="CP058531">
    <property type="protein sequence ID" value="QLG29910.1"/>
    <property type="molecule type" value="Genomic_DNA"/>
</dbReference>
<comment type="subcellular location">
    <subcellularLocation>
        <location evidence="1 7">Cell membrane</location>
        <topology evidence="1 7">Multi-pass membrane protein</topology>
    </subcellularLocation>
</comment>
<evidence type="ECO:0000256" key="1">
    <source>
        <dbReference type="ARBA" id="ARBA00004651"/>
    </source>
</evidence>
<keyword evidence="5 7" id="KW-1133">Transmembrane helix</keyword>
<proteinExistence type="inferred from homology"/>
<dbReference type="Gene3D" id="1.10.3720.10">
    <property type="entry name" value="MetI-like"/>
    <property type="match status" value="1"/>
</dbReference>
<evidence type="ECO:0000259" key="8">
    <source>
        <dbReference type="PROSITE" id="PS50928"/>
    </source>
</evidence>
<dbReference type="OrthoDB" id="45815at2157"/>
<keyword evidence="3" id="KW-1003">Cell membrane</keyword>
<evidence type="ECO:0000256" key="7">
    <source>
        <dbReference type="RuleBase" id="RU363032"/>
    </source>
</evidence>
<sequence>MATDNPISGDDEFPFGQDRKQTAIRRYRDWLFEILSKERNLALLTILPALILFTLINVLPILWAVSGSFFAISAFSPDWTFIGIANYVDILTDPEFYVVLWRSVVFAGGSVALQLSYGIALAFLLNRTFRFEKVVRAVAMLPYLIPTAVLGFISLWMANSQFGIINQVLVSLGLVDKFIPFYGSPDYAMLAVIVTDSWKLSIFVTIMVLARLQSIPDGFYEAAEVMGATPYEKFRDITLPNLKGVIFIVLLLRSVWMFNKFDIIYILTQGGPLNKTTTVPIWAYETAFTSLKLGKAAAISTLLFVMLIVAAMIYFYAFEPSKEVRVE</sequence>
<accession>A0A7D5GIG5</accession>
<dbReference type="PANTHER" id="PTHR43005">
    <property type="entry name" value="BLR7065 PROTEIN"/>
    <property type="match status" value="1"/>
</dbReference>
<dbReference type="AlphaFoldDB" id="A0A7D5GIG5"/>
<dbReference type="GeneID" id="56031184"/>
<dbReference type="GO" id="GO:0005886">
    <property type="term" value="C:plasma membrane"/>
    <property type="evidence" value="ECO:0007669"/>
    <property type="project" value="UniProtKB-SubCell"/>
</dbReference>
<feature type="transmembrane region" description="Helical" evidence="7">
    <location>
        <begin position="137"/>
        <end position="158"/>
    </location>
</feature>
<dbReference type="Proteomes" id="UP000509750">
    <property type="component" value="Plasmid unnamed2"/>
</dbReference>
<dbReference type="GO" id="GO:0055085">
    <property type="term" value="P:transmembrane transport"/>
    <property type="evidence" value="ECO:0007669"/>
    <property type="project" value="InterPro"/>
</dbReference>
<comment type="similarity">
    <text evidence="7">Belongs to the binding-protein-dependent transport system permease family.</text>
</comment>
<dbReference type="InterPro" id="IPR035906">
    <property type="entry name" value="MetI-like_sf"/>
</dbReference>
<protein>
    <submittedName>
        <fullName evidence="9">Sugar ABC transporter permease</fullName>
    </submittedName>
</protein>
<dbReference type="KEGG" id="halg:HUG10_20085"/>
<keyword evidence="4 7" id="KW-0812">Transmembrane</keyword>
<keyword evidence="6 7" id="KW-0472">Membrane</keyword>
<geneLocation type="plasmid" evidence="9 10">
    <name>unnamed2</name>
</geneLocation>
<reference evidence="9 10" key="1">
    <citation type="submission" date="2020-07" db="EMBL/GenBank/DDBJ databases">
        <title>Gai3-2, isolated from salt lake.</title>
        <authorList>
            <person name="Cui H."/>
            <person name="Shi X."/>
        </authorList>
    </citation>
    <scope>NUCLEOTIDE SEQUENCE [LARGE SCALE GENOMIC DNA]</scope>
    <source>
        <strain evidence="9 10">Gai3-2</strain>
        <plasmid evidence="9 10">unnamed2</plasmid>
    </source>
</reference>
<feature type="transmembrane region" description="Helical" evidence="7">
    <location>
        <begin position="41"/>
        <end position="62"/>
    </location>
</feature>
<feature type="domain" description="ABC transmembrane type-1" evidence="8">
    <location>
        <begin position="100"/>
        <end position="314"/>
    </location>
</feature>
<gene>
    <name evidence="9" type="ORF">HUG10_20085</name>
</gene>
<name>A0A7D5GIG5_9EURY</name>
<dbReference type="PROSITE" id="PS50928">
    <property type="entry name" value="ABC_TM1"/>
    <property type="match status" value="1"/>
</dbReference>
<dbReference type="RefSeq" id="WP_179171484.1">
    <property type="nucleotide sequence ID" value="NZ_CP058531.1"/>
</dbReference>
<evidence type="ECO:0000313" key="10">
    <source>
        <dbReference type="Proteomes" id="UP000509750"/>
    </source>
</evidence>
<feature type="transmembrane region" description="Helical" evidence="7">
    <location>
        <begin position="187"/>
        <end position="210"/>
    </location>
</feature>
<feature type="transmembrane region" description="Helical" evidence="7">
    <location>
        <begin position="100"/>
        <end position="125"/>
    </location>
</feature>
<keyword evidence="2 7" id="KW-0813">Transport</keyword>
<dbReference type="CDD" id="cd06261">
    <property type="entry name" value="TM_PBP2"/>
    <property type="match status" value="1"/>
</dbReference>
<evidence type="ECO:0000256" key="4">
    <source>
        <dbReference type="ARBA" id="ARBA00022692"/>
    </source>
</evidence>
<evidence type="ECO:0000256" key="2">
    <source>
        <dbReference type="ARBA" id="ARBA00022448"/>
    </source>
</evidence>
<evidence type="ECO:0000313" key="9">
    <source>
        <dbReference type="EMBL" id="QLG29910.1"/>
    </source>
</evidence>